<evidence type="ECO:0000313" key="3">
    <source>
        <dbReference type="Proteomes" id="UP000807850"/>
    </source>
</evidence>
<keyword evidence="1" id="KW-0472">Membrane</keyword>
<feature type="transmembrane region" description="Helical" evidence="1">
    <location>
        <begin position="53"/>
        <end position="70"/>
    </location>
</feature>
<organism evidence="2 3">
    <name type="scientific">Eiseniibacteriota bacterium</name>
    <dbReference type="NCBI Taxonomy" id="2212470"/>
    <lineage>
        <taxon>Bacteria</taxon>
        <taxon>Candidatus Eiseniibacteriota</taxon>
    </lineage>
</organism>
<proteinExistence type="predicted"/>
<dbReference type="InterPro" id="IPR032820">
    <property type="entry name" value="ATPase_put"/>
</dbReference>
<dbReference type="Proteomes" id="UP000807850">
    <property type="component" value="Unassembled WGS sequence"/>
</dbReference>
<evidence type="ECO:0000313" key="2">
    <source>
        <dbReference type="EMBL" id="MBI3539889.1"/>
    </source>
</evidence>
<comment type="caution">
    <text evidence="2">The sequence shown here is derived from an EMBL/GenBank/DDBJ whole genome shotgun (WGS) entry which is preliminary data.</text>
</comment>
<name>A0A9D6QPF6_UNCEI</name>
<gene>
    <name evidence="2" type="ORF">HY076_06420</name>
</gene>
<dbReference type="Pfam" id="PF09527">
    <property type="entry name" value="ATPase_gene1"/>
    <property type="match status" value="1"/>
</dbReference>
<dbReference type="AlphaFoldDB" id="A0A9D6QPF6"/>
<sequence>MFHGGFLAPPPQDKSPGETIRTAGLLLAIPTLLIVSPLVGFFAGSWLDGRLRTSPWLGIVGLVLGFAAAGRETWLIYRRYQADDREESKRR</sequence>
<reference evidence="2" key="1">
    <citation type="submission" date="2020-07" db="EMBL/GenBank/DDBJ databases">
        <title>Huge and variable diversity of episymbiotic CPR bacteria and DPANN archaea in groundwater ecosystems.</title>
        <authorList>
            <person name="He C.Y."/>
            <person name="Keren R."/>
            <person name="Whittaker M."/>
            <person name="Farag I.F."/>
            <person name="Doudna J."/>
            <person name="Cate J.H.D."/>
            <person name="Banfield J.F."/>
        </authorList>
    </citation>
    <scope>NUCLEOTIDE SEQUENCE</scope>
    <source>
        <strain evidence="2">NC_groundwater_928_Pr1_S-0.2um_72_17</strain>
    </source>
</reference>
<accession>A0A9D6QPF6</accession>
<keyword evidence="1" id="KW-1133">Transmembrane helix</keyword>
<feature type="transmembrane region" description="Helical" evidence="1">
    <location>
        <begin position="24"/>
        <end position="47"/>
    </location>
</feature>
<protein>
    <submittedName>
        <fullName evidence="2">AtpZ/AtpI family protein</fullName>
    </submittedName>
</protein>
<keyword evidence="1" id="KW-0812">Transmembrane</keyword>
<dbReference type="EMBL" id="JACQAY010000205">
    <property type="protein sequence ID" value="MBI3539889.1"/>
    <property type="molecule type" value="Genomic_DNA"/>
</dbReference>
<evidence type="ECO:0000256" key="1">
    <source>
        <dbReference type="SAM" id="Phobius"/>
    </source>
</evidence>